<dbReference type="Gene3D" id="1.20.120.1760">
    <property type="match status" value="1"/>
</dbReference>
<name>W7TL08_9STRA</name>
<dbReference type="AlphaFoldDB" id="W7TL08"/>
<feature type="region of interest" description="Disordered" evidence="3">
    <location>
        <begin position="1"/>
        <end position="20"/>
    </location>
</feature>
<evidence type="ECO:0000313" key="5">
    <source>
        <dbReference type="Proteomes" id="UP000019335"/>
    </source>
</evidence>
<comment type="caution">
    <text evidence="4">The sequence shown here is derived from an EMBL/GenBank/DDBJ whole genome shotgun (WGS) entry which is preliminary data.</text>
</comment>
<sequence length="202" mass="21388">MAARAPRPLRDRDLRPVLSPPRHASLDEPVRLPVLLYVPNLLCYARLLLSIYGLSMVIQTVLRQQEASRRALLAGEAANCSVQAVVQMATHYAAHAGYTTGLLAPIATTLLGKALAQASSALLRDMERRAGGAGETEALSTVEPDLLAALVVFLAAGALDLLDGVAARRMKQCSRLGALLDVVADNVLRGCITGSRGVTGRK</sequence>
<reference evidence="4 5" key="1">
    <citation type="journal article" date="2014" name="Mol. Plant">
        <title>Chromosome Scale Genome Assembly and Transcriptome Profiling of Nannochloropsis gaditana in Nitrogen Depletion.</title>
        <authorList>
            <person name="Corteggiani Carpinelli E."/>
            <person name="Telatin A."/>
            <person name="Vitulo N."/>
            <person name="Forcato C."/>
            <person name="D'Angelo M."/>
            <person name="Schiavon R."/>
            <person name="Vezzi A."/>
            <person name="Giacometti G.M."/>
            <person name="Morosinotto T."/>
            <person name="Valle G."/>
        </authorList>
    </citation>
    <scope>NUCLEOTIDE SEQUENCE [LARGE SCALE GENOMIC DNA]</scope>
    <source>
        <strain evidence="4 5">B-31</strain>
    </source>
</reference>
<keyword evidence="5" id="KW-1185">Reference proteome</keyword>
<dbReference type="InterPro" id="IPR048254">
    <property type="entry name" value="CDP_ALCOHOL_P_TRANSF_CS"/>
</dbReference>
<dbReference type="OrthoDB" id="10251079at2759"/>
<evidence type="ECO:0000256" key="1">
    <source>
        <dbReference type="ARBA" id="ARBA00022679"/>
    </source>
</evidence>
<dbReference type="InterPro" id="IPR043130">
    <property type="entry name" value="CDP-OH_PTrfase_TM_dom"/>
</dbReference>
<comment type="similarity">
    <text evidence="2">Belongs to the CDP-alcohol phosphatidyltransferase class-I family.</text>
</comment>
<accession>W7TL08</accession>
<dbReference type="Pfam" id="PF01066">
    <property type="entry name" value="CDP-OH_P_transf"/>
    <property type="match status" value="1"/>
</dbReference>
<dbReference type="GO" id="GO:0016020">
    <property type="term" value="C:membrane"/>
    <property type="evidence" value="ECO:0007669"/>
    <property type="project" value="InterPro"/>
</dbReference>
<proteinExistence type="inferred from homology"/>
<organism evidence="4 5">
    <name type="scientific">Nannochloropsis gaditana</name>
    <dbReference type="NCBI Taxonomy" id="72520"/>
    <lineage>
        <taxon>Eukaryota</taxon>
        <taxon>Sar</taxon>
        <taxon>Stramenopiles</taxon>
        <taxon>Ochrophyta</taxon>
        <taxon>Eustigmatophyceae</taxon>
        <taxon>Eustigmatales</taxon>
        <taxon>Monodopsidaceae</taxon>
        <taxon>Nannochloropsis</taxon>
    </lineage>
</organism>
<dbReference type="EMBL" id="AZIL01002634">
    <property type="protein sequence ID" value="EWM21096.1"/>
    <property type="molecule type" value="Genomic_DNA"/>
</dbReference>
<protein>
    <submittedName>
        <fullName evidence="4">CDP-alcohol phosphatidyltransferase</fullName>
    </submittedName>
</protein>
<dbReference type="GO" id="GO:0016780">
    <property type="term" value="F:phosphotransferase activity, for other substituted phosphate groups"/>
    <property type="evidence" value="ECO:0007669"/>
    <property type="project" value="InterPro"/>
</dbReference>
<evidence type="ECO:0000256" key="2">
    <source>
        <dbReference type="RuleBase" id="RU003750"/>
    </source>
</evidence>
<dbReference type="InterPro" id="IPR000462">
    <property type="entry name" value="CDP-OH_P_trans"/>
</dbReference>
<evidence type="ECO:0000313" key="4">
    <source>
        <dbReference type="EMBL" id="EWM21096.1"/>
    </source>
</evidence>
<keyword evidence="1 2" id="KW-0808">Transferase</keyword>
<dbReference type="GO" id="GO:0008654">
    <property type="term" value="P:phospholipid biosynthetic process"/>
    <property type="evidence" value="ECO:0007669"/>
    <property type="project" value="InterPro"/>
</dbReference>
<gene>
    <name evidence="4" type="ORF">Naga_101646g1</name>
</gene>
<dbReference type="PROSITE" id="PS00379">
    <property type="entry name" value="CDP_ALCOHOL_P_TRANSF"/>
    <property type="match status" value="1"/>
</dbReference>
<dbReference type="Proteomes" id="UP000019335">
    <property type="component" value="Unassembled WGS sequence"/>
</dbReference>
<evidence type="ECO:0000256" key="3">
    <source>
        <dbReference type="SAM" id="MobiDB-lite"/>
    </source>
</evidence>